<evidence type="ECO:0000313" key="3">
    <source>
        <dbReference type="EMBL" id="CAF4946588.1"/>
    </source>
</evidence>
<feature type="non-terminal residue" evidence="3">
    <location>
        <position position="1"/>
    </location>
</feature>
<evidence type="ECO:0000313" key="4">
    <source>
        <dbReference type="Proteomes" id="UP000663838"/>
    </source>
</evidence>
<keyword evidence="1" id="KW-0472">Membrane</keyword>
<dbReference type="Proteomes" id="UP000663865">
    <property type="component" value="Unassembled WGS sequence"/>
</dbReference>
<protein>
    <submittedName>
        <fullName evidence="3">Uncharacterized protein</fullName>
    </submittedName>
</protein>
<keyword evidence="1" id="KW-1133">Transmembrane helix</keyword>
<evidence type="ECO:0000313" key="2">
    <source>
        <dbReference type="EMBL" id="CAF3414915.1"/>
    </source>
</evidence>
<dbReference type="EMBL" id="CAJOBS010011829">
    <property type="protein sequence ID" value="CAF4946588.1"/>
    <property type="molecule type" value="Genomic_DNA"/>
</dbReference>
<reference evidence="3" key="1">
    <citation type="submission" date="2021-02" db="EMBL/GenBank/DDBJ databases">
        <authorList>
            <person name="Nowell W R."/>
        </authorList>
    </citation>
    <scope>NUCLEOTIDE SEQUENCE</scope>
</reference>
<dbReference type="EMBL" id="CAJNYV010001317">
    <property type="protein sequence ID" value="CAF3414915.1"/>
    <property type="molecule type" value="Genomic_DNA"/>
</dbReference>
<dbReference type="AlphaFoldDB" id="A0A821XIU6"/>
<evidence type="ECO:0000256" key="1">
    <source>
        <dbReference type="SAM" id="Phobius"/>
    </source>
</evidence>
<organism evidence="3 4">
    <name type="scientific">Rotaria socialis</name>
    <dbReference type="NCBI Taxonomy" id="392032"/>
    <lineage>
        <taxon>Eukaryota</taxon>
        <taxon>Metazoa</taxon>
        <taxon>Spiralia</taxon>
        <taxon>Gnathifera</taxon>
        <taxon>Rotifera</taxon>
        <taxon>Eurotatoria</taxon>
        <taxon>Bdelloidea</taxon>
        <taxon>Philodinida</taxon>
        <taxon>Philodinidae</taxon>
        <taxon>Rotaria</taxon>
    </lineage>
</organism>
<keyword evidence="1" id="KW-0812">Transmembrane</keyword>
<comment type="caution">
    <text evidence="3">The sequence shown here is derived from an EMBL/GenBank/DDBJ whole genome shotgun (WGS) entry which is preliminary data.</text>
</comment>
<sequence length="100" mass="11074">MNNNSLDIATVASGLNSWQIGLACGLSVLFALLIILTVGYLIRRHTHSKQIALSHVDIYNDAHLMHIGKKPQSQAFKRTKTIVQPKQGSKTSISWIYEGD</sequence>
<dbReference type="Proteomes" id="UP000663838">
    <property type="component" value="Unassembled WGS sequence"/>
</dbReference>
<accession>A0A821XIU6</accession>
<gene>
    <name evidence="2" type="ORF">KIK155_LOCUS9382</name>
    <name evidence="3" type="ORF">TOA249_LOCUS33664</name>
</gene>
<name>A0A821XIU6_9BILA</name>
<feature type="transmembrane region" description="Helical" evidence="1">
    <location>
        <begin position="20"/>
        <end position="42"/>
    </location>
</feature>
<proteinExistence type="predicted"/>